<feature type="compositionally biased region" description="Acidic residues" evidence="5">
    <location>
        <begin position="372"/>
        <end position="382"/>
    </location>
</feature>
<dbReference type="InterPro" id="IPR003163">
    <property type="entry name" value="Tscrpt_reg_HTH_APSES-type"/>
</dbReference>
<reference evidence="8" key="1">
    <citation type="journal article" date="2012" name="MBio">
        <title>Comparative genome analysis of Trichophyton rubrum and related dermatophytes reveals candidate genes involved in infection.</title>
        <authorList>
            <person name="Martinez D.A."/>
            <person name="Oliver B.G."/>
            <person name="Graeser Y."/>
            <person name="Goldberg J.M."/>
            <person name="Li W."/>
            <person name="Martinez-Rossi N.M."/>
            <person name="Monod M."/>
            <person name="Shelest E."/>
            <person name="Barton R.C."/>
            <person name="Birch E."/>
            <person name="Brakhage A.A."/>
            <person name="Chen Z."/>
            <person name="Gurr S.J."/>
            <person name="Heiman D."/>
            <person name="Heitman J."/>
            <person name="Kosti I."/>
            <person name="Rossi A."/>
            <person name="Saif S."/>
            <person name="Samalova M."/>
            <person name="Saunders C.W."/>
            <person name="Shea T."/>
            <person name="Summerbell R.C."/>
            <person name="Xu J."/>
            <person name="Young S."/>
            <person name="Zeng Q."/>
            <person name="Birren B.W."/>
            <person name="Cuomo C.A."/>
            <person name="White T.C."/>
        </authorList>
    </citation>
    <scope>NUCLEOTIDE SEQUENCE [LARGE SCALE GENOMIC DNA]</scope>
    <source>
        <strain evidence="8">ATCC MYA-4605 / CBS 113480</strain>
    </source>
</reference>
<feature type="compositionally biased region" description="Polar residues" evidence="5">
    <location>
        <begin position="233"/>
        <end position="244"/>
    </location>
</feature>
<proteinExistence type="predicted"/>
<evidence type="ECO:0000256" key="5">
    <source>
        <dbReference type="SAM" id="MobiDB-lite"/>
    </source>
</evidence>
<keyword evidence="8" id="KW-1185">Reference proteome</keyword>
<organism evidence="7 8">
    <name type="scientific">Arthroderma otae (strain ATCC MYA-4605 / CBS 113480)</name>
    <name type="common">Microsporum canis</name>
    <dbReference type="NCBI Taxonomy" id="554155"/>
    <lineage>
        <taxon>Eukaryota</taxon>
        <taxon>Fungi</taxon>
        <taxon>Dikarya</taxon>
        <taxon>Ascomycota</taxon>
        <taxon>Pezizomycotina</taxon>
        <taxon>Eurotiomycetes</taxon>
        <taxon>Eurotiomycetidae</taxon>
        <taxon>Onygenales</taxon>
        <taxon>Arthrodermataceae</taxon>
        <taxon>Microsporum</taxon>
    </lineage>
</organism>
<dbReference type="PANTHER" id="PTHR38044">
    <property type="entry name" value="BOUQUET FORMATION PROTEIN 4"/>
    <property type="match status" value="1"/>
</dbReference>
<evidence type="ECO:0000259" key="6">
    <source>
        <dbReference type="PROSITE" id="PS51299"/>
    </source>
</evidence>
<feature type="compositionally biased region" description="Low complexity" evidence="5">
    <location>
        <begin position="245"/>
        <end position="254"/>
    </location>
</feature>
<dbReference type="STRING" id="554155.C5FJJ6"/>
<dbReference type="InterPro" id="IPR036887">
    <property type="entry name" value="HTH_APSES_sf"/>
</dbReference>
<dbReference type="InterPro" id="IPR037548">
    <property type="entry name" value="Bqt4"/>
</dbReference>
<dbReference type="OMA" id="FKAAFPW"/>
<sequence length="425" mass="46954">MRPLPARRNPQLHGKNCPDYEDLVARRRLGRTNLAVAPAKIGSTNATMPSNLGPFEYAHLRAPLPADLKGSEIFPPKQHHIDSYFLMRRSRDGHISASGMFKIAFPWAKHSEELEERDYLRTRPETSEDEIAGNVWISPELALELAREYDIVMWVRALLDPADILERGDSSAADTEAIPEPPKFDLPPLDTPLLAPPESETTRGRARRSASPSKSASGRKIAIPRKSRRAQKESSANASTSLQTSLEAAAASPAPEKPGDEEQATPKVNGHDEDAGEETNLVKRPKDRVTVEVESKVDSVGETETTTTNVTVQMPVGLADLPMPENTEKMLETAKEMVEEATKLQDQDGEAEEQAGSPSPKKISRKRKAEELVVEEDKEETEDPHALKRAKILEDKLRNERVRNRALFGVTATLAMALELALCCT</sequence>
<feature type="compositionally biased region" description="Low complexity" evidence="5">
    <location>
        <begin position="209"/>
        <end position="220"/>
    </location>
</feature>
<evidence type="ECO:0000313" key="7">
    <source>
        <dbReference type="EMBL" id="EEQ30857.1"/>
    </source>
</evidence>
<dbReference type="OrthoDB" id="5346159at2759"/>
<dbReference type="eggNOG" id="ENOG502S0ET">
    <property type="taxonomic scope" value="Eukaryota"/>
</dbReference>
<dbReference type="GO" id="GO:0044820">
    <property type="term" value="P:mitotic telomere tethering at nuclear periphery"/>
    <property type="evidence" value="ECO:0007669"/>
    <property type="project" value="TreeGrafter"/>
</dbReference>
<dbReference type="Proteomes" id="UP000002035">
    <property type="component" value="Unassembled WGS sequence"/>
</dbReference>
<evidence type="ECO:0000256" key="1">
    <source>
        <dbReference type="ARBA" id="ARBA00019309"/>
    </source>
</evidence>
<keyword evidence="3" id="KW-0183">Conidiation</keyword>
<evidence type="ECO:0000256" key="4">
    <source>
        <dbReference type="ARBA" id="ARBA00031907"/>
    </source>
</evidence>
<dbReference type="GO" id="GO:0048315">
    <property type="term" value="P:conidium formation"/>
    <property type="evidence" value="ECO:0007669"/>
    <property type="project" value="UniProtKB-KW"/>
</dbReference>
<dbReference type="EMBL" id="DS995703">
    <property type="protein sequence ID" value="EEQ30857.1"/>
    <property type="molecule type" value="Genomic_DNA"/>
</dbReference>
<dbReference type="GeneID" id="9229494"/>
<dbReference type="PROSITE" id="PS51299">
    <property type="entry name" value="HTH_APSES"/>
    <property type="match status" value="1"/>
</dbReference>
<dbReference type="SUPFAM" id="SSF54616">
    <property type="entry name" value="DNA-binding domain of Mlu1-box binding protein MBP1"/>
    <property type="match status" value="1"/>
</dbReference>
<evidence type="ECO:0000256" key="2">
    <source>
        <dbReference type="ARBA" id="ARBA00022969"/>
    </source>
</evidence>
<feature type="region of interest" description="Disordered" evidence="5">
    <location>
        <begin position="170"/>
        <end position="323"/>
    </location>
</feature>
<name>C5FJJ6_ARTOC</name>
<dbReference type="GO" id="GO:0003677">
    <property type="term" value="F:DNA binding"/>
    <property type="evidence" value="ECO:0007669"/>
    <property type="project" value="InterPro"/>
</dbReference>
<evidence type="ECO:0000313" key="8">
    <source>
        <dbReference type="Proteomes" id="UP000002035"/>
    </source>
</evidence>
<dbReference type="HOGENOM" id="CLU_030669_0_0_1"/>
<dbReference type="GO" id="GO:0030435">
    <property type="term" value="P:sporulation resulting in formation of a cellular spore"/>
    <property type="evidence" value="ECO:0007669"/>
    <property type="project" value="UniProtKB-KW"/>
</dbReference>
<dbReference type="RefSeq" id="XP_002848170.1">
    <property type="nucleotide sequence ID" value="XM_002848124.1"/>
</dbReference>
<gene>
    <name evidence="7" type="ORF">MCYG_03676</name>
</gene>
<dbReference type="VEuPathDB" id="FungiDB:MCYG_03676"/>
<feature type="compositionally biased region" description="Low complexity" evidence="5">
    <location>
        <begin position="302"/>
        <end position="312"/>
    </location>
</feature>
<protein>
    <recommendedName>
        <fullName evidence="1">Cell pattern formation-associated protein stuA</fullName>
    </recommendedName>
    <alternativeName>
        <fullName evidence="4">Stunted protein A</fullName>
    </alternativeName>
</protein>
<keyword evidence="2" id="KW-0749">Sporulation</keyword>
<dbReference type="InterPro" id="IPR018004">
    <property type="entry name" value="KilA/APSES_HTH"/>
</dbReference>
<evidence type="ECO:0000256" key="3">
    <source>
        <dbReference type="ARBA" id="ARBA00023321"/>
    </source>
</evidence>
<accession>C5FJJ6</accession>
<dbReference type="PANTHER" id="PTHR38044:SF1">
    <property type="entry name" value="BOUQUET FORMATION PROTEIN 4"/>
    <property type="match status" value="1"/>
</dbReference>
<feature type="region of interest" description="Disordered" evidence="5">
    <location>
        <begin position="338"/>
        <end position="385"/>
    </location>
</feature>
<dbReference type="GO" id="GO:1990862">
    <property type="term" value="C:nuclear membrane complex Bqt3-Bqt4"/>
    <property type="evidence" value="ECO:0007669"/>
    <property type="project" value="InterPro"/>
</dbReference>
<feature type="compositionally biased region" description="Basic and acidic residues" evidence="5">
    <location>
        <begin position="287"/>
        <end position="299"/>
    </location>
</feature>
<dbReference type="GO" id="GO:0070197">
    <property type="term" value="P:meiotic attachment of telomere to nuclear envelope"/>
    <property type="evidence" value="ECO:0007669"/>
    <property type="project" value="InterPro"/>
</dbReference>
<dbReference type="SMART" id="SM01252">
    <property type="entry name" value="KilA-N"/>
    <property type="match status" value="1"/>
</dbReference>
<feature type="domain" description="HTH APSES-type" evidence="6">
    <location>
        <begin position="63"/>
        <end position="174"/>
    </location>
</feature>
<feature type="compositionally biased region" description="Low complexity" evidence="5">
    <location>
        <begin position="186"/>
        <end position="197"/>
    </location>
</feature>
<dbReference type="AlphaFoldDB" id="C5FJJ6"/>
<dbReference type="FunFam" id="3.10.260.10:FF:000002">
    <property type="entry name" value="APSES transcription factor, putative"/>
    <property type="match status" value="1"/>
</dbReference>